<dbReference type="PROSITE" id="PS50943">
    <property type="entry name" value="HTH_CROC1"/>
    <property type="match status" value="1"/>
</dbReference>
<dbReference type="STRING" id="118168.MC7420_4180"/>
<dbReference type="HOGENOM" id="CLU_029905_0_0_3"/>
<dbReference type="Proteomes" id="UP000003835">
    <property type="component" value="Unassembled WGS sequence"/>
</dbReference>
<protein>
    <recommendedName>
        <fullName evidence="2">HTH cro/C1-type domain-containing protein</fullName>
    </recommendedName>
</protein>
<evidence type="ECO:0000259" key="2">
    <source>
        <dbReference type="PROSITE" id="PS50943"/>
    </source>
</evidence>
<dbReference type="EMBL" id="DS989854">
    <property type="protein sequence ID" value="EDX74195.1"/>
    <property type="molecule type" value="Genomic_DNA"/>
</dbReference>
<evidence type="ECO:0000313" key="3">
    <source>
        <dbReference type="EMBL" id="EDX74195.1"/>
    </source>
</evidence>
<organism evidence="3 4">
    <name type="scientific">Coleofasciculus chthonoplastes PCC 7420</name>
    <dbReference type="NCBI Taxonomy" id="118168"/>
    <lineage>
        <taxon>Bacteria</taxon>
        <taxon>Bacillati</taxon>
        <taxon>Cyanobacteriota</taxon>
        <taxon>Cyanophyceae</taxon>
        <taxon>Coleofasciculales</taxon>
        <taxon>Coleofasciculaceae</taxon>
        <taxon>Coleofasciculus</taxon>
    </lineage>
</organism>
<feature type="compositionally biased region" description="Polar residues" evidence="1">
    <location>
        <begin position="428"/>
        <end position="437"/>
    </location>
</feature>
<dbReference type="InterPro" id="IPR001387">
    <property type="entry name" value="Cro/C1-type_HTH"/>
</dbReference>
<dbReference type="InterPro" id="IPR010982">
    <property type="entry name" value="Lambda_DNA-bd_dom_sf"/>
</dbReference>
<feature type="domain" description="HTH cro/C1-type" evidence="2">
    <location>
        <begin position="460"/>
        <end position="510"/>
    </location>
</feature>
<dbReference type="CDD" id="cd00093">
    <property type="entry name" value="HTH_XRE"/>
    <property type="match status" value="1"/>
</dbReference>
<dbReference type="eggNOG" id="COG2944">
    <property type="taxonomic scope" value="Bacteria"/>
</dbReference>
<dbReference type="GO" id="GO:0003677">
    <property type="term" value="F:DNA binding"/>
    <property type="evidence" value="ECO:0007669"/>
    <property type="project" value="InterPro"/>
</dbReference>
<accession>B4VV65</accession>
<feature type="region of interest" description="Disordered" evidence="1">
    <location>
        <begin position="413"/>
        <end position="445"/>
    </location>
</feature>
<name>B4VV65_9CYAN</name>
<dbReference type="RefSeq" id="WP_006102500.1">
    <property type="nucleotide sequence ID" value="NZ_DS989854.1"/>
</dbReference>
<dbReference type="OrthoDB" id="436965at2"/>
<proteinExistence type="predicted"/>
<gene>
    <name evidence="3" type="ORF">MC7420_4180</name>
</gene>
<sequence length="510" mass="58175">MSTGHNNSRGVTKSQPGALQLEISGLEIPLAQDNHKRLRKPTDQPQTKPPLFTHRAIEMMATGAPVISATQAFLKTPEWHEYSPGHLYFQRQFGKGRYIEFFILNQQKHQPGFITSFAEPEILEQYGVHAARLHAIFATYAAQQQEPWKDSFTLLGSDLIKMLRLHRGNKLKKSQKLKAVTDLACILGTLGVKIQWQEGNLNLTIIERSPFWIVSVKEYYQNTIFGNPEELFEAAICVQAGPWTRNFLNKEGQRESKALYQYGFIDKAVFNLDPNRQKLAAALALYLIQNRRAHPSGKYSIRSLLSAVMSAQEIEAIGRDRRKRSRFVKQVYRLLESLTEIQFRIQFDPSFPEALRPSWASLPDENDVQIDPVATAPKNNRMPDGFFTNWLNCVLTITAPTRIEAALKQLKHQRTRTAKKASDKRKSISVQKPNQTNTPPPEQLHFKPCTHSTNLTGAQLKQARQSKHWTQAHLASLIGKSTSWVKLVESERRRIKEDDQVALQKILDLP</sequence>
<evidence type="ECO:0000256" key="1">
    <source>
        <dbReference type="SAM" id="MobiDB-lite"/>
    </source>
</evidence>
<evidence type="ECO:0000313" key="4">
    <source>
        <dbReference type="Proteomes" id="UP000003835"/>
    </source>
</evidence>
<dbReference type="SUPFAM" id="SSF47413">
    <property type="entry name" value="lambda repressor-like DNA-binding domains"/>
    <property type="match status" value="1"/>
</dbReference>
<reference evidence="3 4" key="1">
    <citation type="submission" date="2008-07" db="EMBL/GenBank/DDBJ databases">
        <authorList>
            <person name="Tandeau de Marsac N."/>
            <person name="Ferriera S."/>
            <person name="Johnson J."/>
            <person name="Kravitz S."/>
            <person name="Beeson K."/>
            <person name="Sutton G."/>
            <person name="Rogers Y.-H."/>
            <person name="Friedman R."/>
            <person name="Frazier M."/>
            <person name="Venter J.C."/>
        </authorList>
    </citation>
    <scope>NUCLEOTIDE SEQUENCE [LARGE SCALE GENOMIC DNA]</scope>
    <source>
        <strain evidence="3 4">PCC 7420</strain>
    </source>
</reference>
<dbReference type="Gene3D" id="1.10.260.40">
    <property type="entry name" value="lambda repressor-like DNA-binding domains"/>
    <property type="match status" value="1"/>
</dbReference>
<dbReference type="AlphaFoldDB" id="B4VV65"/>
<keyword evidence="4" id="KW-1185">Reference proteome</keyword>